<feature type="transmembrane region" description="Helical" evidence="1">
    <location>
        <begin position="93"/>
        <end position="112"/>
    </location>
</feature>
<keyword evidence="1" id="KW-0472">Membrane</keyword>
<dbReference type="EMBL" id="SMBT01000001">
    <property type="protein sequence ID" value="TCU90500.1"/>
    <property type="molecule type" value="Genomic_DNA"/>
</dbReference>
<keyword evidence="1" id="KW-1133">Transmembrane helix</keyword>
<evidence type="ECO:0000313" key="4">
    <source>
        <dbReference type="Proteomes" id="UP000255108"/>
    </source>
</evidence>
<evidence type="ECO:0000313" key="5">
    <source>
        <dbReference type="Proteomes" id="UP000295794"/>
    </source>
</evidence>
<dbReference type="Proteomes" id="UP000295794">
    <property type="component" value="Unassembled WGS sequence"/>
</dbReference>
<dbReference type="AlphaFoldDB" id="A0A377Q3Y0"/>
<evidence type="ECO:0000313" key="2">
    <source>
        <dbReference type="EMBL" id="STQ89527.1"/>
    </source>
</evidence>
<accession>A0A377Q3Y0</accession>
<reference evidence="3 5" key="2">
    <citation type="submission" date="2019-03" db="EMBL/GenBank/DDBJ databases">
        <title>Genomic Encyclopedia of Type Strains, Phase IV (KMG-IV): sequencing the most valuable type-strain genomes for metagenomic binning, comparative biology and taxonomic classification.</title>
        <authorList>
            <person name="Goeker M."/>
        </authorList>
    </citation>
    <scope>NUCLEOTIDE SEQUENCE [LARGE SCALE GENOMIC DNA]</scope>
    <source>
        <strain evidence="3 5">DSM 3764</strain>
    </source>
</reference>
<sequence length="147" mass="17371">MKNTNDSIIIQWIMLALIPLIICFFNFYTTSYHSIKTYQSCTSEKIYYLPSKIVGTCCVIAENYKNRPINNRDRLLIPYSDHIRIFWKNMHTISSILILLFLTPNLLYIFSFALKNHRETINKLAKNTLIFTYIFIVSSCTYIFKDS</sequence>
<evidence type="ECO:0000256" key="1">
    <source>
        <dbReference type="SAM" id="Phobius"/>
    </source>
</evidence>
<name>A0A377Q3Y0_9NEIS</name>
<proteinExistence type="predicted"/>
<keyword evidence="1" id="KW-0812">Transmembrane</keyword>
<evidence type="ECO:0000313" key="3">
    <source>
        <dbReference type="EMBL" id="TCU90500.1"/>
    </source>
</evidence>
<reference evidence="2 4" key="1">
    <citation type="submission" date="2018-06" db="EMBL/GenBank/DDBJ databases">
        <authorList>
            <consortium name="Pathogen Informatics"/>
            <person name="Doyle S."/>
        </authorList>
    </citation>
    <scope>NUCLEOTIDE SEQUENCE [LARGE SCALE GENOMIC DNA]</scope>
    <source>
        <strain evidence="2 4">NCTC11159</strain>
    </source>
</reference>
<keyword evidence="5" id="KW-1185">Reference proteome</keyword>
<protein>
    <submittedName>
        <fullName evidence="2">Uncharacterized protein</fullName>
    </submittedName>
</protein>
<organism evidence="2 4">
    <name type="scientific">Iodobacter fluviatilis</name>
    <dbReference type="NCBI Taxonomy" id="537"/>
    <lineage>
        <taxon>Bacteria</taxon>
        <taxon>Pseudomonadati</taxon>
        <taxon>Pseudomonadota</taxon>
        <taxon>Betaproteobacteria</taxon>
        <taxon>Neisseriales</taxon>
        <taxon>Chitinibacteraceae</taxon>
        <taxon>Iodobacter</taxon>
    </lineage>
</organism>
<gene>
    <name evidence="3" type="ORF">EV682_101533</name>
    <name evidence="2" type="ORF">NCTC11159_00551</name>
</gene>
<dbReference type="Proteomes" id="UP000255108">
    <property type="component" value="Unassembled WGS sequence"/>
</dbReference>
<dbReference type="EMBL" id="UGHR01000001">
    <property type="protein sequence ID" value="STQ89527.1"/>
    <property type="molecule type" value="Genomic_DNA"/>
</dbReference>
<feature type="transmembrane region" description="Helical" evidence="1">
    <location>
        <begin position="12"/>
        <end position="29"/>
    </location>
</feature>
<feature type="transmembrane region" description="Helical" evidence="1">
    <location>
        <begin position="124"/>
        <end position="144"/>
    </location>
</feature>